<dbReference type="SFLD" id="SFLDG01129">
    <property type="entry name" value="C1.5:_HAD__Beta-PGM__Phosphata"/>
    <property type="match status" value="1"/>
</dbReference>
<dbReference type="InterPro" id="IPR036412">
    <property type="entry name" value="HAD-like_sf"/>
</dbReference>
<protein>
    <submittedName>
        <fullName evidence="1">HAD family hydrolase</fullName>
    </submittedName>
</protein>
<dbReference type="Pfam" id="PF13419">
    <property type="entry name" value="HAD_2"/>
    <property type="match status" value="1"/>
</dbReference>
<dbReference type="Gene3D" id="3.40.50.1000">
    <property type="entry name" value="HAD superfamily/HAD-like"/>
    <property type="match status" value="1"/>
</dbReference>
<keyword evidence="2" id="KW-1185">Reference proteome</keyword>
<dbReference type="SFLD" id="SFLDS00003">
    <property type="entry name" value="Haloacid_Dehalogenase"/>
    <property type="match status" value="1"/>
</dbReference>
<keyword evidence="1" id="KW-0378">Hydrolase</keyword>
<reference evidence="1 2" key="1">
    <citation type="submission" date="2017-12" db="EMBL/GenBank/DDBJ databases">
        <authorList>
            <person name="Hurst M.R.H."/>
        </authorList>
    </citation>
    <scope>NUCLEOTIDE SEQUENCE [LARGE SCALE GENOMIC DNA]</scope>
    <source>
        <strain evidence="1 2">TH11417</strain>
    </source>
</reference>
<dbReference type="InterPro" id="IPR041492">
    <property type="entry name" value="HAD_2"/>
</dbReference>
<dbReference type="InterPro" id="IPR006439">
    <property type="entry name" value="HAD-SF_hydro_IA"/>
</dbReference>
<dbReference type="Proteomes" id="UP000238956">
    <property type="component" value="Chromosome"/>
</dbReference>
<dbReference type="NCBIfam" id="TIGR01549">
    <property type="entry name" value="HAD-SF-IA-v1"/>
    <property type="match status" value="1"/>
</dbReference>
<organism evidence="1 2">
    <name type="scientific">Streptococcus pluranimalium</name>
    <dbReference type="NCBI Taxonomy" id="82348"/>
    <lineage>
        <taxon>Bacteria</taxon>
        <taxon>Bacillati</taxon>
        <taxon>Bacillota</taxon>
        <taxon>Bacilli</taxon>
        <taxon>Lactobacillales</taxon>
        <taxon>Streptococcaceae</taxon>
        <taxon>Streptococcus</taxon>
    </lineage>
</organism>
<dbReference type="InterPro" id="IPR023214">
    <property type="entry name" value="HAD_sf"/>
</dbReference>
<dbReference type="GO" id="GO:0006281">
    <property type="term" value="P:DNA repair"/>
    <property type="evidence" value="ECO:0007669"/>
    <property type="project" value="TreeGrafter"/>
</dbReference>
<evidence type="ECO:0000313" key="2">
    <source>
        <dbReference type="Proteomes" id="UP000238956"/>
    </source>
</evidence>
<name>A0A2L0D5S4_9STRE</name>
<accession>A0A2L0D5S4</accession>
<dbReference type="KEGG" id="splr:C0J00_08720"/>
<dbReference type="PANTHER" id="PTHR43434:SF1">
    <property type="entry name" value="PHOSPHOGLYCOLATE PHOSPHATASE"/>
    <property type="match status" value="1"/>
</dbReference>
<proteinExistence type="predicted"/>
<dbReference type="AlphaFoldDB" id="A0A2L0D5S4"/>
<dbReference type="Gene3D" id="1.10.150.240">
    <property type="entry name" value="Putative phosphatase, domain 2"/>
    <property type="match status" value="1"/>
</dbReference>
<dbReference type="PRINTS" id="PR00413">
    <property type="entry name" value="HADHALOGNASE"/>
</dbReference>
<dbReference type="OrthoDB" id="9797743at2"/>
<gene>
    <name evidence="1" type="ORF">C0J00_08720</name>
</gene>
<dbReference type="PANTHER" id="PTHR43434">
    <property type="entry name" value="PHOSPHOGLYCOLATE PHOSPHATASE"/>
    <property type="match status" value="1"/>
</dbReference>
<dbReference type="SFLD" id="SFLDG01135">
    <property type="entry name" value="C1.5.6:_HAD__Beta-PGM__Phospha"/>
    <property type="match status" value="1"/>
</dbReference>
<dbReference type="InterPro" id="IPR023198">
    <property type="entry name" value="PGP-like_dom2"/>
</dbReference>
<dbReference type="SUPFAM" id="SSF56784">
    <property type="entry name" value="HAD-like"/>
    <property type="match status" value="1"/>
</dbReference>
<reference evidence="1 2" key="2">
    <citation type="submission" date="2018-02" db="EMBL/GenBank/DDBJ databases">
        <title>Whole genome sequencing analysis of Streptococcus pluranimalium isolated from cattle infected mastitis in China.</title>
        <authorList>
            <person name="Zhang J.-R."/>
            <person name="Hu G.-Z."/>
        </authorList>
    </citation>
    <scope>NUCLEOTIDE SEQUENCE [LARGE SCALE GENOMIC DNA]</scope>
    <source>
        <strain evidence="1 2">TH11417</strain>
    </source>
</reference>
<dbReference type="GO" id="GO:0005829">
    <property type="term" value="C:cytosol"/>
    <property type="evidence" value="ECO:0007669"/>
    <property type="project" value="TreeGrafter"/>
</dbReference>
<dbReference type="EMBL" id="CP025536">
    <property type="protein sequence ID" value="AUW97178.1"/>
    <property type="molecule type" value="Genomic_DNA"/>
</dbReference>
<dbReference type="NCBIfam" id="TIGR01509">
    <property type="entry name" value="HAD-SF-IA-v3"/>
    <property type="match status" value="1"/>
</dbReference>
<sequence>MSIKVVIFDMDGVLFDTELFYFDRRKRFLDQKGIRIDHLEPKDFIGGNVKQTWQLVLGEDYDKWNIPELEQAYSAYKLANPAPFNHLIMSGARETLTSLKGKGYRLALASSSAMVDIESALKGSDLYQTFEVVLSGEDFPESKPHPAIYEAAIAHLGIDKSEALVIEDSQKGIEAGKRAGLKVIALKDERFGVDQSQADAAIETLDQLFQFLD</sequence>
<dbReference type="GO" id="GO:0008967">
    <property type="term" value="F:phosphoglycolate phosphatase activity"/>
    <property type="evidence" value="ECO:0007669"/>
    <property type="project" value="TreeGrafter"/>
</dbReference>
<evidence type="ECO:0000313" key="1">
    <source>
        <dbReference type="EMBL" id="AUW97178.1"/>
    </source>
</evidence>
<dbReference type="InterPro" id="IPR050155">
    <property type="entry name" value="HAD-like_hydrolase_sf"/>
</dbReference>